<dbReference type="PANTHER" id="PTHR37984:SF5">
    <property type="entry name" value="PROTEIN NYNRIN-LIKE"/>
    <property type="match status" value="1"/>
</dbReference>
<protein>
    <recommendedName>
        <fullName evidence="1">RNA-directed DNA polymerase</fullName>
        <ecNumber evidence="1">2.7.7.49</ecNumber>
    </recommendedName>
</protein>
<dbReference type="InterPro" id="IPR036397">
    <property type="entry name" value="RNaseH_sf"/>
</dbReference>
<dbReference type="FunFam" id="1.10.340.70:FF:000004">
    <property type="entry name" value="Retrovirus-related Pol polyprotein from transposon 297-like Protein"/>
    <property type="match status" value="1"/>
</dbReference>
<dbReference type="PaxDb" id="121845-A0A1S3DM62"/>
<organism evidence="3 4">
    <name type="scientific">Diaphorina citri</name>
    <name type="common">Asian citrus psyllid</name>
    <dbReference type="NCBI Taxonomy" id="121845"/>
    <lineage>
        <taxon>Eukaryota</taxon>
        <taxon>Metazoa</taxon>
        <taxon>Ecdysozoa</taxon>
        <taxon>Arthropoda</taxon>
        <taxon>Hexapoda</taxon>
        <taxon>Insecta</taxon>
        <taxon>Pterygota</taxon>
        <taxon>Neoptera</taxon>
        <taxon>Paraneoptera</taxon>
        <taxon>Hemiptera</taxon>
        <taxon>Sternorrhyncha</taxon>
        <taxon>Psylloidea</taxon>
        <taxon>Psyllidae</taxon>
        <taxon>Diaphorininae</taxon>
        <taxon>Diaphorina</taxon>
    </lineage>
</organism>
<dbReference type="GeneID" id="103521311"/>
<dbReference type="PANTHER" id="PTHR37984">
    <property type="entry name" value="PROTEIN CBG26694"/>
    <property type="match status" value="1"/>
</dbReference>
<dbReference type="EC" id="2.7.7.49" evidence="1"/>
<dbReference type="KEGG" id="dci:103521311"/>
<feature type="non-terminal residue" evidence="4">
    <location>
        <position position="135"/>
    </location>
</feature>
<dbReference type="RefSeq" id="XP_008484642.1">
    <property type="nucleotide sequence ID" value="XM_008486420.1"/>
</dbReference>
<feature type="domain" description="Integrase zinc-binding" evidence="2">
    <location>
        <begin position="9"/>
        <end position="61"/>
    </location>
</feature>
<evidence type="ECO:0000259" key="2">
    <source>
        <dbReference type="Pfam" id="PF17921"/>
    </source>
</evidence>
<dbReference type="InterPro" id="IPR041588">
    <property type="entry name" value="Integrase_H2C2"/>
</dbReference>
<evidence type="ECO:0000256" key="1">
    <source>
        <dbReference type="ARBA" id="ARBA00012493"/>
    </source>
</evidence>
<dbReference type="STRING" id="121845.A0A1S3DM62"/>
<dbReference type="Pfam" id="PF17921">
    <property type="entry name" value="Integrase_H2C2"/>
    <property type="match status" value="1"/>
</dbReference>
<keyword evidence="3" id="KW-1185">Reference proteome</keyword>
<evidence type="ECO:0000313" key="3">
    <source>
        <dbReference type="Proteomes" id="UP000079169"/>
    </source>
</evidence>
<dbReference type="Proteomes" id="UP000079169">
    <property type="component" value="Unplaced"/>
</dbReference>
<dbReference type="InterPro" id="IPR012337">
    <property type="entry name" value="RNaseH-like_sf"/>
</dbReference>
<dbReference type="SUPFAM" id="SSF53098">
    <property type="entry name" value="Ribonuclease H-like"/>
    <property type="match status" value="1"/>
</dbReference>
<sequence length="135" mass="15644">MRGTRLVLPKECRAEALKKLHDGHFGLVSCKKRAREVMYWPSLNTDIENLVKSCLLCQKYSRANQNEPIVSRDIPDRPWSTLGMDFFKLNGKNYLLVIDYYSKYVELDVMHSMTALSVINHLQAMFARHGLPDEI</sequence>
<dbReference type="OMA" id="ACALNCK"/>
<dbReference type="GO" id="GO:0003964">
    <property type="term" value="F:RNA-directed DNA polymerase activity"/>
    <property type="evidence" value="ECO:0007669"/>
    <property type="project" value="UniProtKB-EC"/>
</dbReference>
<reference evidence="4" key="1">
    <citation type="submission" date="2025-08" db="UniProtKB">
        <authorList>
            <consortium name="RefSeq"/>
        </authorList>
    </citation>
    <scope>IDENTIFICATION</scope>
</reference>
<name>A0A1S3DM62_DIACI</name>
<accession>A0A1S3DM62</accession>
<dbReference type="Gene3D" id="1.10.340.70">
    <property type="match status" value="1"/>
</dbReference>
<dbReference type="AlphaFoldDB" id="A0A1S3DM62"/>
<proteinExistence type="predicted"/>
<evidence type="ECO:0000313" key="4">
    <source>
        <dbReference type="RefSeq" id="XP_008484642.1"/>
    </source>
</evidence>
<dbReference type="Gene3D" id="3.30.420.10">
    <property type="entry name" value="Ribonuclease H-like superfamily/Ribonuclease H"/>
    <property type="match status" value="1"/>
</dbReference>
<dbReference type="InterPro" id="IPR050951">
    <property type="entry name" value="Retrovirus_Pol_polyprotein"/>
</dbReference>
<dbReference type="GO" id="GO:0003676">
    <property type="term" value="F:nucleic acid binding"/>
    <property type="evidence" value="ECO:0007669"/>
    <property type="project" value="InterPro"/>
</dbReference>
<gene>
    <name evidence="4" type="primary">LOC103521311</name>
</gene>